<dbReference type="KEGG" id="aly:9319991"/>
<name>D7L4H3_ARALL</name>
<dbReference type="PANTHER" id="PTHR24414:SF196">
    <property type="entry name" value="BNACNNG12250D PROTEIN"/>
    <property type="match status" value="1"/>
</dbReference>
<dbReference type="AlphaFoldDB" id="D7L4H3"/>
<dbReference type="InterPro" id="IPR036047">
    <property type="entry name" value="F-box-like_dom_sf"/>
</dbReference>
<evidence type="ECO:0000259" key="1">
    <source>
        <dbReference type="SMART" id="SM00256"/>
    </source>
</evidence>
<dbReference type="InterPro" id="IPR057499">
    <property type="entry name" value="Kelch_FKB95"/>
</dbReference>
<dbReference type="InterPro" id="IPR001810">
    <property type="entry name" value="F-box_dom"/>
</dbReference>
<protein>
    <recommendedName>
        <fullName evidence="1">F-box domain-containing protein</fullName>
    </recommendedName>
</protein>
<dbReference type="InterPro" id="IPR006652">
    <property type="entry name" value="Kelch_1"/>
</dbReference>
<feature type="domain" description="F-box" evidence="1">
    <location>
        <begin position="12"/>
        <end position="52"/>
    </location>
</feature>
<dbReference type="InterPro" id="IPR015915">
    <property type="entry name" value="Kelch-typ_b-propeller"/>
</dbReference>
<dbReference type="Pfam" id="PF25210">
    <property type="entry name" value="Kelch_FKB95"/>
    <property type="match status" value="1"/>
</dbReference>
<dbReference type="EMBL" id="GL348715">
    <property type="protein sequence ID" value="EFH60183.1"/>
    <property type="molecule type" value="Genomic_DNA"/>
</dbReference>
<dbReference type="SMART" id="SM00256">
    <property type="entry name" value="FBOX"/>
    <property type="match status" value="1"/>
</dbReference>
<dbReference type="HOGENOM" id="CLU_032521_1_2_1"/>
<dbReference type="Proteomes" id="UP000008694">
    <property type="component" value="Unassembled WGS sequence"/>
</dbReference>
<dbReference type="Pfam" id="PF00646">
    <property type="entry name" value="F-box"/>
    <property type="match status" value="1"/>
</dbReference>
<evidence type="ECO:0000313" key="2">
    <source>
        <dbReference type="EMBL" id="EFH60183.1"/>
    </source>
</evidence>
<dbReference type="Gene3D" id="2.120.10.80">
    <property type="entry name" value="Kelch-type beta propeller"/>
    <property type="match status" value="1"/>
</dbReference>
<evidence type="ECO:0000313" key="3">
    <source>
        <dbReference type="Proteomes" id="UP000008694"/>
    </source>
</evidence>
<dbReference type="eggNOG" id="KOG1072">
    <property type="taxonomic scope" value="Eukaryota"/>
</dbReference>
<dbReference type="InterPro" id="IPR050354">
    <property type="entry name" value="F-box/kelch-repeat_ARATH"/>
</dbReference>
<keyword evidence="3" id="KW-1185">Reference proteome</keyword>
<gene>
    <name evidence="2" type="ORF">ARALYDRAFT_899815</name>
</gene>
<sequence length="344" mass="39378">MTTTLPTSFSSLPEDIILSCLARVSKFYRPTLSLVSKYFRSLVASPDLEATRSRNGITEDYLCVCLNVGSKPRWFTLAPFPQQQKLKPIPPYYKHPKSSTVVSIGSEIYIIGGSLHQKKGNRVLVLDCRSHLWRRLPNMRLARETPAADVIDGKIYVNGGSTSYKIENWGEVYDLKTQTWEPLLFTTLDLTTHKSVVPGKLVMGGKVYSMNDDLKISLEKNVCLVEIENMMCQISISKGMLVWYNPEENLGWSRVEGLEGVPRDPYFPGYLTSVASYDRGRRVTVWWKLIVSRCWPDWMESKTEIWCAEISFERRDLGKLWGFVEWSKNVFIFDGGVSSDFFLH</sequence>
<dbReference type="SMART" id="SM00612">
    <property type="entry name" value="Kelch"/>
    <property type="match status" value="2"/>
</dbReference>
<organism evidence="3">
    <name type="scientific">Arabidopsis lyrata subsp. lyrata</name>
    <name type="common">Lyre-leaved rock-cress</name>
    <dbReference type="NCBI Taxonomy" id="81972"/>
    <lineage>
        <taxon>Eukaryota</taxon>
        <taxon>Viridiplantae</taxon>
        <taxon>Streptophyta</taxon>
        <taxon>Embryophyta</taxon>
        <taxon>Tracheophyta</taxon>
        <taxon>Spermatophyta</taxon>
        <taxon>Magnoliopsida</taxon>
        <taxon>eudicotyledons</taxon>
        <taxon>Gunneridae</taxon>
        <taxon>Pentapetalae</taxon>
        <taxon>rosids</taxon>
        <taxon>malvids</taxon>
        <taxon>Brassicales</taxon>
        <taxon>Brassicaceae</taxon>
        <taxon>Camelineae</taxon>
        <taxon>Arabidopsis</taxon>
    </lineage>
</organism>
<dbReference type="CDD" id="cd22152">
    <property type="entry name" value="F-box_AtAFR-like"/>
    <property type="match status" value="1"/>
</dbReference>
<reference evidence="3" key="1">
    <citation type="journal article" date="2011" name="Nat. Genet.">
        <title>The Arabidopsis lyrata genome sequence and the basis of rapid genome size change.</title>
        <authorList>
            <person name="Hu T.T."/>
            <person name="Pattyn P."/>
            <person name="Bakker E.G."/>
            <person name="Cao J."/>
            <person name="Cheng J.-F."/>
            <person name="Clark R.M."/>
            <person name="Fahlgren N."/>
            <person name="Fawcett J.A."/>
            <person name="Grimwood J."/>
            <person name="Gundlach H."/>
            <person name="Haberer G."/>
            <person name="Hollister J.D."/>
            <person name="Ossowski S."/>
            <person name="Ottilar R.P."/>
            <person name="Salamov A.A."/>
            <person name="Schneeberger K."/>
            <person name="Spannagl M."/>
            <person name="Wang X."/>
            <person name="Yang L."/>
            <person name="Nasrallah M.E."/>
            <person name="Bergelson J."/>
            <person name="Carrington J.C."/>
            <person name="Gaut B.S."/>
            <person name="Schmutz J."/>
            <person name="Mayer K.F.X."/>
            <person name="Van de Peer Y."/>
            <person name="Grigoriev I.V."/>
            <person name="Nordborg M."/>
            <person name="Weigel D."/>
            <person name="Guo Y.-L."/>
        </authorList>
    </citation>
    <scope>NUCLEOTIDE SEQUENCE [LARGE SCALE GENOMIC DNA]</scope>
    <source>
        <strain evidence="3">cv. MN47</strain>
    </source>
</reference>
<dbReference type="Gramene" id="scaffold_303785.1">
    <property type="protein sequence ID" value="scaffold_303785.1"/>
    <property type="gene ID" value="scaffold_303785.1"/>
</dbReference>
<dbReference type="SUPFAM" id="SSF81383">
    <property type="entry name" value="F-box domain"/>
    <property type="match status" value="1"/>
</dbReference>
<dbReference type="PANTHER" id="PTHR24414">
    <property type="entry name" value="F-BOX/KELCH-REPEAT PROTEIN SKIP4"/>
    <property type="match status" value="1"/>
</dbReference>
<dbReference type="SUPFAM" id="SSF117281">
    <property type="entry name" value="Kelch motif"/>
    <property type="match status" value="1"/>
</dbReference>
<accession>D7L4H3</accession>
<proteinExistence type="predicted"/>
<dbReference type="OrthoDB" id="5803581at2759"/>